<comment type="caution">
    <text evidence="3">The sequence shown here is derived from an EMBL/GenBank/DDBJ whole genome shotgun (WGS) entry which is preliminary data.</text>
</comment>
<feature type="transmembrane region" description="Helical" evidence="2">
    <location>
        <begin position="65"/>
        <end position="83"/>
    </location>
</feature>
<keyword evidence="4" id="KW-1185">Reference proteome</keyword>
<feature type="compositionally biased region" description="Basic and acidic residues" evidence="1">
    <location>
        <begin position="90"/>
        <end position="111"/>
    </location>
</feature>
<keyword evidence="2" id="KW-1133">Transmembrane helix</keyword>
<protein>
    <submittedName>
        <fullName evidence="3">DUF5134 domain-containing protein</fullName>
    </submittedName>
</protein>
<dbReference type="OrthoDB" id="3873591at2"/>
<name>A0A367EVE3_9ACTN</name>
<evidence type="ECO:0000313" key="4">
    <source>
        <dbReference type="Proteomes" id="UP000253507"/>
    </source>
</evidence>
<feature type="compositionally biased region" description="Basic residues" evidence="1">
    <location>
        <begin position="112"/>
        <end position="121"/>
    </location>
</feature>
<gene>
    <name evidence="3" type="ORF">DQ392_08055</name>
</gene>
<sequence length="242" mass="24562">MHGSATVAWLLAALCAVTGASCVLRARGAGHRQRADAGGEAAMGFGMAVMAVPLLWSVPPTVRSLLAWGFAAAFGALLAHGAWRATSSGRGDRARYGKRSWRGERVSDRDGRRSRHGGPRQHVHHLVGGAAILYMSVVMALGTAGASGSAHAASASPHSAHSAPGGVPVVTALLLAYFAMYALWTAARLMPAATDRGAAGVAGGREGGTVGVPAADLMRQAGIAAGCRLAMATGMFAMLITL</sequence>
<keyword evidence="2" id="KW-0812">Transmembrane</keyword>
<evidence type="ECO:0000256" key="2">
    <source>
        <dbReference type="SAM" id="Phobius"/>
    </source>
</evidence>
<feature type="transmembrane region" description="Helical" evidence="2">
    <location>
        <begin position="123"/>
        <end position="146"/>
    </location>
</feature>
<feature type="transmembrane region" description="Helical" evidence="2">
    <location>
        <begin position="6"/>
        <end position="26"/>
    </location>
</feature>
<dbReference type="InterPro" id="IPR033458">
    <property type="entry name" value="DUF5134"/>
</dbReference>
<dbReference type="AlphaFoldDB" id="A0A367EVE3"/>
<reference evidence="3 4" key="1">
    <citation type="submission" date="2018-06" db="EMBL/GenBank/DDBJ databases">
        <title>Streptomyces reniochalinae sp. nov. and Streptomyces diacarnus sp. nov. from marine sponges.</title>
        <authorList>
            <person name="Li L."/>
        </authorList>
    </citation>
    <scope>NUCLEOTIDE SEQUENCE [LARGE SCALE GENOMIC DNA]</scope>
    <source>
        <strain evidence="3 4">LHW50302</strain>
    </source>
</reference>
<keyword evidence="2" id="KW-0472">Membrane</keyword>
<feature type="transmembrane region" description="Helical" evidence="2">
    <location>
        <begin position="166"/>
        <end position="187"/>
    </location>
</feature>
<dbReference type="Proteomes" id="UP000253507">
    <property type="component" value="Unassembled WGS sequence"/>
</dbReference>
<dbReference type="Pfam" id="PF17197">
    <property type="entry name" value="DUF5134"/>
    <property type="match status" value="1"/>
</dbReference>
<proteinExistence type="predicted"/>
<evidence type="ECO:0000256" key="1">
    <source>
        <dbReference type="SAM" id="MobiDB-lite"/>
    </source>
</evidence>
<evidence type="ECO:0000313" key="3">
    <source>
        <dbReference type="EMBL" id="RCG21659.1"/>
    </source>
</evidence>
<organism evidence="3 4">
    <name type="scientific">Streptomyces reniochalinae</name>
    <dbReference type="NCBI Taxonomy" id="2250578"/>
    <lineage>
        <taxon>Bacteria</taxon>
        <taxon>Bacillati</taxon>
        <taxon>Actinomycetota</taxon>
        <taxon>Actinomycetes</taxon>
        <taxon>Kitasatosporales</taxon>
        <taxon>Streptomycetaceae</taxon>
        <taxon>Streptomyces</taxon>
    </lineage>
</organism>
<feature type="transmembrane region" description="Helical" evidence="2">
    <location>
        <begin position="38"/>
        <end position="59"/>
    </location>
</feature>
<feature type="region of interest" description="Disordered" evidence="1">
    <location>
        <begin position="87"/>
        <end position="121"/>
    </location>
</feature>
<accession>A0A367EVE3</accession>
<dbReference type="EMBL" id="QOIM01000026">
    <property type="protein sequence ID" value="RCG21659.1"/>
    <property type="molecule type" value="Genomic_DNA"/>
</dbReference>